<dbReference type="InterPro" id="IPR000120">
    <property type="entry name" value="Amidase"/>
</dbReference>
<dbReference type="Proteomes" id="UP001597280">
    <property type="component" value="Unassembled WGS sequence"/>
</dbReference>
<dbReference type="EMBL" id="JBHUFL010000001">
    <property type="protein sequence ID" value="MFD1833562.1"/>
    <property type="molecule type" value="Genomic_DNA"/>
</dbReference>
<dbReference type="PANTHER" id="PTHR11895:SF7">
    <property type="entry name" value="GLUTAMYL-TRNA(GLN) AMIDOTRANSFERASE SUBUNIT A, MITOCHONDRIAL"/>
    <property type="match status" value="1"/>
</dbReference>
<dbReference type="Gene3D" id="3.90.1300.10">
    <property type="entry name" value="Amidase signature (AS) domain"/>
    <property type="match status" value="1"/>
</dbReference>
<dbReference type="PROSITE" id="PS00571">
    <property type="entry name" value="AMIDASES"/>
    <property type="match status" value="1"/>
</dbReference>
<name>A0ABW4PRW1_9MICO</name>
<protein>
    <submittedName>
        <fullName evidence="3">Amidase</fullName>
    </submittedName>
</protein>
<dbReference type="InterPro" id="IPR020556">
    <property type="entry name" value="Amidase_CS"/>
</dbReference>
<evidence type="ECO:0000313" key="3">
    <source>
        <dbReference type="EMBL" id="MFD1833562.1"/>
    </source>
</evidence>
<evidence type="ECO:0000313" key="4">
    <source>
        <dbReference type="Proteomes" id="UP001597280"/>
    </source>
</evidence>
<evidence type="ECO:0000256" key="1">
    <source>
        <dbReference type="ARBA" id="ARBA00009199"/>
    </source>
</evidence>
<sequence>MSALGTAAALRAGDLDAREVTEQALAAAATRGAAVGAFAHVLDELSREQAERAQHELEDARRAGRLEDLARRRPLLGVPLPVKDLTRIAGQPFEAGSTALRGTIAEVTDGVAARILDAGTVTIGKTTTPEFGMPAYTEPATGAPARTPWDVRRTAGGSSGGAGAAVASGVVDLAHGSDGGGSVRIPAACCGLVGIKPSRGLVSTGPFGTEGAGLVADGMLATTVRDAAAGLDLIAGPRPGDAQPAPLLPGGYLSACEAPAPEGLRIGVLTTPLAAEVDVHPAALRAVERTVALLRDLGHHPVPVPAPFTPQEWRSFMPLWTVGAATIPVPPEREGELLTLTRWLREQGRGYSGTDLLTAISGVQALARRTGEAFADLDLVLTPGLAGPPARPETLQLDDGAADFDAQCAFTPWTSTWNMTGAAAIAIPAHREEVDGVLLPFGVQLGGTGPGAEALLLQVAAQIEQHDPWPLRAADASRGGAGA</sequence>
<dbReference type="InterPro" id="IPR023631">
    <property type="entry name" value="Amidase_dom"/>
</dbReference>
<dbReference type="SUPFAM" id="SSF75304">
    <property type="entry name" value="Amidase signature (AS) enzymes"/>
    <property type="match status" value="1"/>
</dbReference>
<proteinExistence type="inferred from homology"/>
<feature type="domain" description="Amidase" evidence="2">
    <location>
        <begin position="19"/>
        <end position="448"/>
    </location>
</feature>
<dbReference type="Pfam" id="PF01425">
    <property type="entry name" value="Amidase"/>
    <property type="match status" value="1"/>
</dbReference>
<accession>A0ABW4PRW1</accession>
<dbReference type="PANTHER" id="PTHR11895">
    <property type="entry name" value="TRANSAMIDASE"/>
    <property type="match status" value="1"/>
</dbReference>
<reference evidence="4" key="1">
    <citation type="journal article" date="2019" name="Int. J. Syst. Evol. Microbiol.">
        <title>The Global Catalogue of Microorganisms (GCM) 10K type strain sequencing project: providing services to taxonomists for standard genome sequencing and annotation.</title>
        <authorList>
            <consortium name="The Broad Institute Genomics Platform"/>
            <consortium name="The Broad Institute Genome Sequencing Center for Infectious Disease"/>
            <person name="Wu L."/>
            <person name="Ma J."/>
        </authorList>
    </citation>
    <scope>NUCLEOTIDE SEQUENCE [LARGE SCALE GENOMIC DNA]</scope>
    <source>
        <strain evidence="4">JCM 11650</strain>
    </source>
</reference>
<dbReference type="InterPro" id="IPR036928">
    <property type="entry name" value="AS_sf"/>
</dbReference>
<organism evidence="3 4">
    <name type="scientific">Brachybacterium rhamnosum</name>
    <dbReference type="NCBI Taxonomy" id="173361"/>
    <lineage>
        <taxon>Bacteria</taxon>
        <taxon>Bacillati</taxon>
        <taxon>Actinomycetota</taxon>
        <taxon>Actinomycetes</taxon>
        <taxon>Micrococcales</taxon>
        <taxon>Dermabacteraceae</taxon>
        <taxon>Brachybacterium</taxon>
    </lineage>
</organism>
<keyword evidence="4" id="KW-1185">Reference proteome</keyword>
<evidence type="ECO:0000259" key="2">
    <source>
        <dbReference type="Pfam" id="PF01425"/>
    </source>
</evidence>
<gene>
    <name evidence="3" type="ORF">ACFSDA_00620</name>
</gene>
<comment type="caution">
    <text evidence="3">The sequence shown here is derived from an EMBL/GenBank/DDBJ whole genome shotgun (WGS) entry which is preliminary data.</text>
</comment>
<dbReference type="RefSeq" id="WP_137771097.1">
    <property type="nucleotide sequence ID" value="NZ_BAAAIS010000001.1"/>
</dbReference>
<comment type="similarity">
    <text evidence="1">Belongs to the amidase family.</text>
</comment>